<dbReference type="InterPro" id="IPR036812">
    <property type="entry name" value="NAD(P)_OxRdtase_dom_sf"/>
</dbReference>
<dbReference type="PANTHER" id="PTHR43364">
    <property type="entry name" value="NADH-SPECIFIC METHYLGLYOXAL REDUCTASE-RELATED"/>
    <property type="match status" value="1"/>
</dbReference>
<dbReference type="Gene3D" id="3.20.20.100">
    <property type="entry name" value="NADP-dependent oxidoreductase domain"/>
    <property type="match status" value="1"/>
</dbReference>
<dbReference type="EMBL" id="MCFA01000039">
    <property type="protein sequence ID" value="ORY13749.1"/>
    <property type="molecule type" value="Genomic_DNA"/>
</dbReference>
<reference evidence="3 4" key="1">
    <citation type="submission" date="2016-07" db="EMBL/GenBank/DDBJ databases">
        <title>Pervasive Adenine N6-methylation of Active Genes in Fungi.</title>
        <authorList>
            <consortium name="DOE Joint Genome Institute"/>
            <person name="Mondo S.J."/>
            <person name="Dannebaum R.O."/>
            <person name="Kuo R.C."/>
            <person name="Labutti K."/>
            <person name="Haridas S."/>
            <person name="Kuo A."/>
            <person name="Salamov A."/>
            <person name="Ahrendt S.R."/>
            <person name="Lipzen A."/>
            <person name="Sullivan W."/>
            <person name="Andreopoulos W.B."/>
            <person name="Clum A."/>
            <person name="Lindquist E."/>
            <person name="Daum C."/>
            <person name="Ramamoorthy G.K."/>
            <person name="Gryganskyi A."/>
            <person name="Culley D."/>
            <person name="Magnuson J.K."/>
            <person name="James T.Y."/>
            <person name="O'Malley M.A."/>
            <person name="Stajich J.E."/>
            <person name="Spatafora J.W."/>
            <person name="Visel A."/>
            <person name="Grigoriev I.V."/>
        </authorList>
    </citation>
    <scope>NUCLEOTIDE SEQUENCE [LARGE SCALE GENOMIC DNA]</scope>
    <source>
        <strain evidence="3 4">CBS 115471</strain>
    </source>
</reference>
<keyword evidence="4" id="KW-1185">Reference proteome</keyword>
<organism evidence="3 4">
    <name type="scientific">Clohesyomyces aquaticus</name>
    <dbReference type="NCBI Taxonomy" id="1231657"/>
    <lineage>
        <taxon>Eukaryota</taxon>
        <taxon>Fungi</taxon>
        <taxon>Dikarya</taxon>
        <taxon>Ascomycota</taxon>
        <taxon>Pezizomycotina</taxon>
        <taxon>Dothideomycetes</taxon>
        <taxon>Pleosporomycetidae</taxon>
        <taxon>Pleosporales</taxon>
        <taxon>Lindgomycetaceae</taxon>
        <taxon>Clohesyomyces</taxon>
    </lineage>
</organism>
<gene>
    <name evidence="3" type="ORF">BCR34DRAFT_535247</name>
</gene>
<dbReference type="AlphaFoldDB" id="A0A1Y1ZU16"/>
<evidence type="ECO:0000313" key="3">
    <source>
        <dbReference type="EMBL" id="ORY13749.1"/>
    </source>
</evidence>
<sequence>MPIELVIGAGDWGLKTPQDEEAFTTAIRKYKSIIKTIDTAALHPLSMPGASEKAVGEGAYANDGFLINTKALFTFEGGCYTTEGVEKSVTQSLQSLKIPKINVLYTHAPDKKTPVSEQAIAFDKEYQKGHFTSLGAANLDAKMLQEWINISKEDGYISPTVYQGQYNLLCRAHEAETFPAVRQNGMIFVAYSPLAGGFLSGLPTFSSPSELVGTRFEHVETTANYGPFYRVWYDKESMHSAIRELKGKSDGHGIGLPEVAIRWLVHHSALQDGDAIIIGPQNVEELEKYVEAYKAGPLPAELVDGIEEVQEMVKEDAESIVRF</sequence>
<protein>
    <submittedName>
        <fullName evidence="3">Aldehyde reductase</fullName>
    </submittedName>
</protein>
<dbReference type="InterPro" id="IPR050523">
    <property type="entry name" value="AKR_Detox_Biosynth"/>
</dbReference>
<dbReference type="STRING" id="1231657.A0A1Y1ZU16"/>
<keyword evidence="1" id="KW-0560">Oxidoreductase</keyword>
<feature type="domain" description="NADP-dependent oxidoreductase" evidence="2">
    <location>
        <begin position="5"/>
        <end position="310"/>
    </location>
</feature>
<proteinExistence type="predicted"/>
<accession>A0A1Y1ZU16</accession>
<dbReference type="InterPro" id="IPR023210">
    <property type="entry name" value="NADP_OxRdtase_dom"/>
</dbReference>
<dbReference type="PANTHER" id="PTHR43364:SF4">
    <property type="entry name" value="NAD(P)-LINKED OXIDOREDUCTASE SUPERFAMILY PROTEIN"/>
    <property type="match status" value="1"/>
</dbReference>
<dbReference type="Pfam" id="PF00248">
    <property type="entry name" value="Aldo_ket_red"/>
    <property type="match status" value="1"/>
</dbReference>
<dbReference type="SUPFAM" id="SSF51430">
    <property type="entry name" value="NAD(P)-linked oxidoreductase"/>
    <property type="match status" value="1"/>
</dbReference>
<evidence type="ECO:0000259" key="2">
    <source>
        <dbReference type="Pfam" id="PF00248"/>
    </source>
</evidence>
<dbReference type="OrthoDB" id="48988at2759"/>
<dbReference type="CDD" id="cd19075">
    <property type="entry name" value="AKR_AKR7A1-5"/>
    <property type="match status" value="1"/>
</dbReference>
<dbReference type="GO" id="GO:0016491">
    <property type="term" value="F:oxidoreductase activity"/>
    <property type="evidence" value="ECO:0007669"/>
    <property type="project" value="UniProtKB-KW"/>
</dbReference>
<comment type="caution">
    <text evidence="3">The sequence shown here is derived from an EMBL/GenBank/DDBJ whole genome shotgun (WGS) entry which is preliminary data.</text>
</comment>
<dbReference type="Proteomes" id="UP000193144">
    <property type="component" value="Unassembled WGS sequence"/>
</dbReference>
<evidence type="ECO:0000313" key="4">
    <source>
        <dbReference type="Proteomes" id="UP000193144"/>
    </source>
</evidence>
<evidence type="ECO:0000256" key="1">
    <source>
        <dbReference type="ARBA" id="ARBA00023002"/>
    </source>
</evidence>
<name>A0A1Y1ZU16_9PLEO</name>